<comment type="caution">
    <text evidence="1">The sequence shown here is derived from an EMBL/GenBank/DDBJ whole genome shotgun (WGS) entry which is preliminary data.</text>
</comment>
<dbReference type="Gene3D" id="2.40.50.140">
    <property type="entry name" value="Nucleic acid-binding proteins"/>
    <property type="match status" value="1"/>
</dbReference>
<dbReference type="SUPFAM" id="SSF50249">
    <property type="entry name" value="Nucleic acid-binding proteins"/>
    <property type="match status" value="1"/>
</dbReference>
<dbReference type="AlphaFoldDB" id="A0A7Z6QPF4"/>
<accession>A0A7Z6QPF4</accession>
<reference evidence="1 2" key="1">
    <citation type="submission" date="2018-07" db="EMBL/GenBank/DDBJ databases">
        <title>Draft Genome Sequence of Pseudomonas fluorescens AHK-1 associated with canker disease of kiwifruit.</title>
        <authorList>
            <person name="Wu Z."/>
        </authorList>
    </citation>
    <scope>NUCLEOTIDE SEQUENCE [LARGE SCALE GENOMIC DNA]</scope>
    <source>
        <strain evidence="1 2">AHK-1</strain>
    </source>
</reference>
<proteinExistence type="predicted"/>
<dbReference type="InterPro" id="IPR012340">
    <property type="entry name" value="NA-bd_OB-fold"/>
</dbReference>
<evidence type="ECO:0000313" key="2">
    <source>
        <dbReference type="Proteomes" id="UP000255541"/>
    </source>
</evidence>
<dbReference type="EMBL" id="QRBA01000006">
    <property type="protein sequence ID" value="RDS90800.1"/>
    <property type="molecule type" value="Genomic_DNA"/>
</dbReference>
<dbReference type="Proteomes" id="UP000255541">
    <property type="component" value="Unassembled WGS sequence"/>
</dbReference>
<protein>
    <submittedName>
        <fullName evidence="1">Cold-shock protein</fullName>
    </submittedName>
</protein>
<evidence type="ECO:0000313" key="1">
    <source>
        <dbReference type="EMBL" id="RDS90800.1"/>
    </source>
</evidence>
<sequence length="72" mass="7859">MQGVAMAVVTGTIKSYDPKTRKGVIVLDDHAEEVLVDSLGSQGVRLSVGLKVKLQMIHRPDGVYASRVRRIL</sequence>
<gene>
    <name evidence="1" type="ORF">DL347_12155</name>
</gene>
<organism evidence="1 2">
    <name type="scientific">Pseudomonas fluorescens</name>
    <dbReference type="NCBI Taxonomy" id="294"/>
    <lineage>
        <taxon>Bacteria</taxon>
        <taxon>Pseudomonadati</taxon>
        <taxon>Pseudomonadota</taxon>
        <taxon>Gammaproteobacteria</taxon>
        <taxon>Pseudomonadales</taxon>
        <taxon>Pseudomonadaceae</taxon>
        <taxon>Pseudomonas</taxon>
    </lineage>
</organism>
<name>A0A7Z6QPF4_PSEFL</name>